<dbReference type="AlphaFoldDB" id="A0A937CNQ6"/>
<reference evidence="2" key="1">
    <citation type="submission" date="2021-01" db="EMBL/GenBank/DDBJ databases">
        <title>Rhizobium sp. strain KVB221 16S ribosomal RNA gene Genome sequencing and assembly.</title>
        <authorList>
            <person name="Kang M."/>
        </authorList>
    </citation>
    <scope>NUCLEOTIDE SEQUENCE</scope>
    <source>
        <strain evidence="2">KVB221</strain>
    </source>
</reference>
<organism evidence="2 3">
    <name type="scientific">Rhizobium setariae</name>
    <dbReference type="NCBI Taxonomy" id="2801340"/>
    <lineage>
        <taxon>Bacteria</taxon>
        <taxon>Pseudomonadati</taxon>
        <taxon>Pseudomonadota</taxon>
        <taxon>Alphaproteobacteria</taxon>
        <taxon>Hyphomicrobiales</taxon>
        <taxon>Rhizobiaceae</taxon>
        <taxon>Rhizobium/Agrobacterium group</taxon>
        <taxon>Rhizobium</taxon>
    </lineage>
</organism>
<proteinExistence type="predicted"/>
<keyword evidence="3" id="KW-1185">Reference proteome</keyword>
<evidence type="ECO:0000313" key="2">
    <source>
        <dbReference type="EMBL" id="MBL0370942.1"/>
    </source>
</evidence>
<evidence type="ECO:0000313" key="3">
    <source>
        <dbReference type="Proteomes" id="UP000633219"/>
    </source>
</evidence>
<name>A0A937CNQ6_9HYPH</name>
<dbReference type="EMBL" id="JAEQNC010000002">
    <property type="protein sequence ID" value="MBL0370942.1"/>
    <property type="molecule type" value="Genomic_DNA"/>
</dbReference>
<protein>
    <submittedName>
        <fullName evidence="2">Uncharacterized protein</fullName>
    </submittedName>
</protein>
<feature type="region of interest" description="Disordered" evidence="1">
    <location>
        <begin position="52"/>
        <end position="73"/>
    </location>
</feature>
<evidence type="ECO:0000256" key="1">
    <source>
        <dbReference type="SAM" id="MobiDB-lite"/>
    </source>
</evidence>
<comment type="caution">
    <text evidence="2">The sequence shown here is derived from an EMBL/GenBank/DDBJ whole genome shotgun (WGS) entry which is preliminary data.</text>
</comment>
<gene>
    <name evidence="2" type="ORF">JJB09_02775</name>
</gene>
<feature type="compositionally biased region" description="Low complexity" evidence="1">
    <location>
        <begin position="53"/>
        <end position="64"/>
    </location>
</feature>
<accession>A0A937CNQ6</accession>
<sequence length="73" mass="7914">MAATKDTLFNPAKLTSQQKIAQTDGAARQIIDAELAAREKKTERLKKLRLEQEAAAAENAPAKPAAKKAKRQA</sequence>
<dbReference type="Proteomes" id="UP000633219">
    <property type="component" value="Unassembled WGS sequence"/>
</dbReference>
<dbReference type="RefSeq" id="WP_201652795.1">
    <property type="nucleotide sequence ID" value="NZ_JAEQNC010000002.1"/>
</dbReference>